<dbReference type="HOGENOM" id="CLU_021710_0_2_1"/>
<evidence type="ECO:0000256" key="2">
    <source>
        <dbReference type="ARBA" id="ARBA00010237"/>
    </source>
</evidence>
<dbReference type="AlphaFoldDB" id="M2Z1V2"/>
<dbReference type="SUPFAM" id="SSF50249">
    <property type="entry name" value="Nucleic acid-binding proteins"/>
    <property type="match status" value="1"/>
</dbReference>
<dbReference type="EC" id="2.7.7.50" evidence="3 16"/>
<accession>M2Z1V2</accession>
<dbReference type="PIRSF" id="PIRSF036959">
    <property type="entry name" value="mRNA_cap_alpha"/>
    <property type="match status" value="1"/>
</dbReference>
<comment type="function">
    <text evidence="16">Second step of mRNA capping. Transfer of the GMP moiety of GTP to the 5'-end of RNA via an enzyme-GMP covalent reaction intermediate.</text>
</comment>
<evidence type="ECO:0000259" key="19">
    <source>
        <dbReference type="Pfam" id="PF01331"/>
    </source>
</evidence>
<keyword evidence="6 16" id="KW-0808">Transferase</keyword>
<dbReference type="InterPro" id="IPR012340">
    <property type="entry name" value="NA-bd_OB-fold"/>
</dbReference>
<evidence type="ECO:0000256" key="18">
    <source>
        <dbReference type="SAM" id="MobiDB-lite"/>
    </source>
</evidence>
<dbReference type="GO" id="GO:0005525">
    <property type="term" value="F:GTP binding"/>
    <property type="evidence" value="ECO:0007669"/>
    <property type="project" value="UniProtKB-KW"/>
</dbReference>
<feature type="domain" description="mRNA capping enzyme adenylation" evidence="19">
    <location>
        <begin position="43"/>
        <end position="247"/>
    </location>
</feature>
<evidence type="ECO:0000256" key="16">
    <source>
        <dbReference type="PIRNR" id="PIRNR036959"/>
    </source>
</evidence>
<evidence type="ECO:0000256" key="1">
    <source>
        <dbReference type="ARBA" id="ARBA00004123"/>
    </source>
</evidence>
<dbReference type="Pfam" id="PF01331">
    <property type="entry name" value="mRNA_cap_enzyme"/>
    <property type="match status" value="1"/>
</dbReference>
<comment type="subunit">
    <text evidence="15">Heterodimer. The mRNA-capping enzyme is composed of two separate chains alpha and beta, respectively a mRNA guanylyltransferase and an mRNA 5'-triphosphate monophosphatase.</text>
</comment>
<comment type="similarity">
    <text evidence="2 16">Belongs to the eukaryotic GTase family.</text>
</comment>
<dbReference type="Gene3D" id="2.40.50.140">
    <property type="entry name" value="Nucleic acid-binding proteins"/>
    <property type="match status" value="1"/>
</dbReference>
<proteinExistence type="inferred from homology"/>
<evidence type="ECO:0000256" key="15">
    <source>
        <dbReference type="ARBA" id="ARBA00047082"/>
    </source>
</evidence>
<dbReference type="GO" id="GO:0006370">
    <property type="term" value="P:7-methylguanosine mRNA capping"/>
    <property type="evidence" value="ECO:0007669"/>
    <property type="project" value="UniProtKB-KW"/>
</dbReference>
<evidence type="ECO:0000259" key="20">
    <source>
        <dbReference type="Pfam" id="PF03919"/>
    </source>
</evidence>
<dbReference type="InterPro" id="IPR013846">
    <property type="entry name" value="mRNA_cap_enzyme_C"/>
</dbReference>
<dbReference type="GO" id="GO:0005524">
    <property type="term" value="F:ATP binding"/>
    <property type="evidence" value="ECO:0007669"/>
    <property type="project" value="InterPro"/>
</dbReference>
<dbReference type="GO" id="GO:0099122">
    <property type="term" value="F:RNA polymerase II C-terminal domain binding"/>
    <property type="evidence" value="ECO:0007669"/>
    <property type="project" value="EnsemblFungi"/>
</dbReference>
<keyword evidence="7 16" id="KW-0548">Nucleotidyltransferase</keyword>
<dbReference type="GO" id="GO:0045944">
    <property type="term" value="P:positive regulation of transcription by RNA polymerase II"/>
    <property type="evidence" value="ECO:0007669"/>
    <property type="project" value="EnsemblFungi"/>
</dbReference>
<keyword evidence="8 16" id="KW-0547">Nucleotide-binding</keyword>
<dbReference type="KEGG" id="pfj:MYCFIDRAFT_210703"/>
<name>M2Z1V2_PSEFD</name>
<evidence type="ECO:0000256" key="8">
    <source>
        <dbReference type="ARBA" id="ARBA00022741"/>
    </source>
</evidence>
<evidence type="ECO:0000256" key="13">
    <source>
        <dbReference type="ARBA" id="ARBA00030702"/>
    </source>
</evidence>
<dbReference type="EMBL" id="KB446557">
    <property type="protein sequence ID" value="EME83780.1"/>
    <property type="molecule type" value="Genomic_DNA"/>
</dbReference>
<evidence type="ECO:0000256" key="6">
    <source>
        <dbReference type="ARBA" id="ARBA00022679"/>
    </source>
</evidence>
<feature type="compositionally biased region" description="Basic and acidic residues" evidence="18">
    <location>
        <begin position="396"/>
        <end position="423"/>
    </location>
</feature>
<dbReference type="InterPro" id="IPR051029">
    <property type="entry name" value="mRNA_Capping_Enz/RNA_Phosphat"/>
</dbReference>
<keyword evidence="11 16" id="KW-0539">Nucleus</keyword>
<dbReference type="GO" id="GO:0004484">
    <property type="term" value="F:mRNA guanylyltransferase activity"/>
    <property type="evidence" value="ECO:0007669"/>
    <property type="project" value="UniProtKB-EC"/>
</dbReference>
<evidence type="ECO:0000256" key="10">
    <source>
        <dbReference type="ARBA" id="ARBA00023134"/>
    </source>
</evidence>
<feature type="active site" description="N6-GMP-lysine intermediate" evidence="17">
    <location>
        <position position="65"/>
    </location>
</feature>
<dbReference type="GeneID" id="19337174"/>
<organism evidence="21 22">
    <name type="scientific">Pseudocercospora fijiensis (strain CIRAD86)</name>
    <name type="common">Black leaf streak disease fungus</name>
    <name type="synonym">Mycosphaerella fijiensis</name>
    <dbReference type="NCBI Taxonomy" id="383855"/>
    <lineage>
        <taxon>Eukaryota</taxon>
        <taxon>Fungi</taxon>
        <taxon>Dikarya</taxon>
        <taxon>Ascomycota</taxon>
        <taxon>Pezizomycotina</taxon>
        <taxon>Dothideomycetes</taxon>
        <taxon>Dothideomycetidae</taxon>
        <taxon>Mycosphaerellales</taxon>
        <taxon>Mycosphaerellaceae</taxon>
        <taxon>Pseudocercospora</taxon>
    </lineage>
</organism>
<dbReference type="Gene3D" id="3.30.470.30">
    <property type="entry name" value="DNA ligase/mRNA capping enzyme"/>
    <property type="match status" value="1"/>
</dbReference>
<dbReference type="Proteomes" id="UP000016932">
    <property type="component" value="Unassembled WGS sequence"/>
</dbReference>
<evidence type="ECO:0000256" key="4">
    <source>
        <dbReference type="ARBA" id="ARBA00019171"/>
    </source>
</evidence>
<dbReference type="RefSeq" id="XP_007924426.1">
    <property type="nucleotide sequence ID" value="XM_007926235.1"/>
</dbReference>
<evidence type="ECO:0000256" key="11">
    <source>
        <dbReference type="ARBA" id="ARBA00023242"/>
    </source>
</evidence>
<evidence type="ECO:0000313" key="21">
    <source>
        <dbReference type="EMBL" id="EME83780.1"/>
    </source>
</evidence>
<evidence type="ECO:0000313" key="22">
    <source>
        <dbReference type="Proteomes" id="UP000016932"/>
    </source>
</evidence>
<comment type="catalytic activity">
    <reaction evidence="14">
        <text>a 5'-end diphospho-ribonucleoside in mRNA + GTP + H(+) = a 5'-end (5'-triphosphoguanosine)-ribonucleoside in mRNA + diphosphate</text>
        <dbReference type="Rhea" id="RHEA:67012"/>
        <dbReference type="Rhea" id="RHEA-COMP:17165"/>
        <dbReference type="Rhea" id="RHEA-COMP:17166"/>
        <dbReference type="ChEBI" id="CHEBI:15378"/>
        <dbReference type="ChEBI" id="CHEBI:33019"/>
        <dbReference type="ChEBI" id="CHEBI:37565"/>
        <dbReference type="ChEBI" id="CHEBI:167616"/>
        <dbReference type="ChEBI" id="CHEBI:167617"/>
        <dbReference type="EC" id="2.7.7.50"/>
    </reaction>
    <physiologicalReaction direction="left-to-right" evidence="14">
        <dbReference type="Rhea" id="RHEA:67013"/>
    </physiologicalReaction>
</comment>
<evidence type="ECO:0000256" key="3">
    <source>
        <dbReference type="ARBA" id="ARBA00012475"/>
    </source>
</evidence>
<evidence type="ECO:0000256" key="5">
    <source>
        <dbReference type="ARBA" id="ARBA00022664"/>
    </source>
</evidence>
<feature type="region of interest" description="Disordered" evidence="18">
    <location>
        <begin position="396"/>
        <end position="443"/>
    </location>
</feature>
<gene>
    <name evidence="21" type="ORF">MYCFIDRAFT_210703</name>
</gene>
<comment type="subcellular location">
    <subcellularLocation>
        <location evidence="1 16">Nucleus</location>
    </subcellularLocation>
</comment>
<dbReference type="GO" id="GO:0031533">
    <property type="term" value="C:mRNA capping enzyme complex"/>
    <property type="evidence" value="ECO:0007669"/>
    <property type="project" value="EnsemblFungi"/>
</dbReference>
<evidence type="ECO:0000256" key="7">
    <source>
        <dbReference type="ARBA" id="ARBA00022695"/>
    </source>
</evidence>
<protein>
    <recommendedName>
        <fullName evidence="4 16">mRNA-capping enzyme subunit alpha</fullName>
        <ecNumber evidence="3 16">2.7.7.50</ecNumber>
    </recommendedName>
    <alternativeName>
        <fullName evidence="12 16">GTP--RNA guanylyltransferase</fullName>
    </alternativeName>
    <alternativeName>
        <fullName evidence="13 16">mRNA guanylyltransferase</fullName>
    </alternativeName>
</protein>
<dbReference type="PANTHER" id="PTHR10367">
    <property type="entry name" value="MRNA-CAPPING ENZYME"/>
    <property type="match status" value="1"/>
</dbReference>
<dbReference type="GO" id="GO:0008033">
    <property type="term" value="P:tRNA processing"/>
    <property type="evidence" value="ECO:0007669"/>
    <property type="project" value="EnsemblFungi"/>
</dbReference>
<feature type="domain" description="mRNA capping enzyme C-terminal" evidence="20">
    <location>
        <begin position="251"/>
        <end position="378"/>
    </location>
</feature>
<keyword evidence="9 16" id="KW-0506">mRNA capping</keyword>
<dbReference type="InterPro" id="IPR017075">
    <property type="entry name" value="mRNA_cap_enzyme_alpha"/>
</dbReference>
<dbReference type="CDD" id="cd07895">
    <property type="entry name" value="Adenylation_mRNA_capping"/>
    <property type="match status" value="1"/>
</dbReference>
<keyword evidence="22" id="KW-1185">Reference proteome</keyword>
<dbReference type="OrthoDB" id="200924at2759"/>
<dbReference type="eggNOG" id="KOG2386">
    <property type="taxonomic scope" value="Eukaryota"/>
</dbReference>
<evidence type="ECO:0000256" key="17">
    <source>
        <dbReference type="PIRSR" id="PIRSR036959-1"/>
    </source>
</evidence>
<dbReference type="SUPFAM" id="SSF56091">
    <property type="entry name" value="DNA ligase/mRNA capping enzyme, catalytic domain"/>
    <property type="match status" value="1"/>
</dbReference>
<keyword evidence="5 16" id="KW-0507">mRNA processing</keyword>
<feature type="compositionally biased region" description="Acidic residues" evidence="18">
    <location>
        <begin position="431"/>
        <end position="443"/>
    </location>
</feature>
<dbReference type="InterPro" id="IPR001339">
    <property type="entry name" value="mRNA_cap_enzyme_adenylation"/>
</dbReference>
<keyword evidence="10 16" id="KW-0342">GTP-binding</keyword>
<dbReference type="Pfam" id="PF03919">
    <property type="entry name" value="mRNA_cap_C"/>
    <property type="match status" value="1"/>
</dbReference>
<evidence type="ECO:0000256" key="14">
    <source>
        <dbReference type="ARBA" id="ARBA00044624"/>
    </source>
</evidence>
<sequence length="443" mass="51685">MATPSLDQVPHLVKVTDRDQAEFLRESVADLLGRSIKSFPGAQPVSFARKHLRELEERDYFLAEKTDGIRLLLYLTQLPDGREAQYFIDRKNDYYHVEPGYLHIPIQNPDPRAPKRYIVGQFNRNTLLDGELVSQHFKDRPSRLTYLMFDCLAFEGISVMHLKFDDRIAKIHNKIIPMVEDFRRDWPDEAAVQPFQLKLKAQELAYGIQIMLNETIPKLPHGNDGLIFTCKETPYKPGTDEHILKWKPPHENTIDFVLQLGSFPIREDEDGQYEDFDAIPEIQLLVNHGGATGYRQFDRDSGQLHLTPTEWEAIKGMGQQIDWRIIECYREKETGHWRPKIDADGTPRFRDDKKDANHISVVDSVLESIEDAVTEQELTTQSRYMSIRNAWKERAKIREQQQRQQEQQKRQQAEMEQKRRQQEAARQQAEAEADDGPGYEDDD</sequence>
<dbReference type="VEuPathDB" id="FungiDB:MYCFIDRAFT_210703"/>
<dbReference type="STRING" id="383855.M2Z1V2"/>
<evidence type="ECO:0000256" key="12">
    <source>
        <dbReference type="ARBA" id="ARBA00029909"/>
    </source>
</evidence>
<evidence type="ECO:0000256" key="9">
    <source>
        <dbReference type="ARBA" id="ARBA00023042"/>
    </source>
</evidence>
<reference evidence="21 22" key="1">
    <citation type="journal article" date="2012" name="PLoS Pathog.">
        <title>Diverse lifestyles and strategies of plant pathogenesis encoded in the genomes of eighteen Dothideomycetes fungi.</title>
        <authorList>
            <person name="Ohm R.A."/>
            <person name="Feau N."/>
            <person name="Henrissat B."/>
            <person name="Schoch C.L."/>
            <person name="Horwitz B.A."/>
            <person name="Barry K.W."/>
            <person name="Condon B.J."/>
            <person name="Copeland A.C."/>
            <person name="Dhillon B."/>
            <person name="Glaser F."/>
            <person name="Hesse C.N."/>
            <person name="Kosti I."/>
            <person name="LaButti K."/>
            <person name="Lindquist E.A."/>
            <person name="Lucas S."/>
            <person name="Salamov A.A."/>
            <person name="Bradshaw R.E."/>
            <person name="Ciuffetti L."/>
            <person name="Hamelin R.C."/>
            <person name="Kema G.H.J."/>
            <person name="Lawrence C."/>
            <person name="Scott J.A."/>
            <person name="Spatafora J.W."/>
            <person name="Turgeon B.G."/>
            <person name="de Wit P.J.G.M."/>
            <person name="Zhong S."/>
            <person name="Goodwin S.B."/>
            <person name="Grigoriev I.V."/>
        </authorList>
    </citation>
    <scope>NUCLEOTIDE SEQUENCE [LARGE SCALE GENOMIC DNA]</scope>
    <source>
        <strain evidence="21 22">CIRAD86</strain>
    </source>
</reference>
<dbReference type="PANTHER" id="PTHR10367:SF17">
    <property type="entry name" value="MRNA-CAPPING ENZYME"/>
    <property type="match status" value="1"/>
</dbReference>